<proteinExistence type="inferred from homology"/>
<dbReference type="Gene3D" id="3.40.50.970">
    <property type="match status" value="2"/>
</dbReference>
<dbReference type="GO" id="GO:0009099">
    <property type="term" value="P:L-valine biosynthetic process"/>
    <property type="evidence" value="ECO:0007669"/>
    <property type="project" value="UniProtKB-UniPathway"/>
</dbReference>
<gene>
    <name evidence="18" type="primary">ilvB</name>
    <name evidence="18" type="ORF">HH215_19580</name>
</gene>
<keyword evidence="7 14" id="KW-0808">Transferase</keyword>
<dbReference type="SUPFAM" id="SSF52518">
    <property type="entry name" value="Thiamin diphosphate-binding fold (THDP-binding)"/>
    <property type="match status" value="2"/>
</dbReference>
<dbReference type="InterPro" id="IPR012846">
    <property type="entry name" value="Acetolactate_synth_lsu"/>
</dbReference>
<dbReference type="NCBIfam" id="TIGR00118">
    <property type="entry name" value="acolac_lg"/>
    <property type="match status" value="1"/>
</dbReference>
<dbReference type="EMBL" id="CP051680">
    <property type="protein sequence ID" value="QJD85156.1"/>
    <property type="molecule type" value="Genomic_DNA"/>
</dbReference>
<dbReference type="GO" id="GO:0000287">
    <property type="term" value="F:magnesium ion binding"/>
    <property type="evidence" value="ECO:0007669"/>
    <property type="project" value="UniProtKB-UniRule"/>
</dbReference>
<dbReference type="UniPathway" id="UPA00049">
    <property type="reaction ID" value="UER00059"/>
</dbReference>
<dbReference type="CDD" id="cd07035">
    <property type="entry name" value="TPP_PYR_POX_like"/>
    <property type="match status" value="1"/>
</dbReference>
<keyword evidence="12 14" id="KW-0100">Branched-chain amino acid biosynthesis</keyword>
<evidence type="ECO:0000256" key="4">
    <source>
        <dbReference type="ARBA" id="ARBA00013145"/>
    </source>
</evidence>
<keyword evidence="10 14" id="KW-0460">Magnesium</keyword>
<dbReference type="SUPFAM" id="SSF52467">
    <property type="entry name" value="DHS-like NAD/FAD-binding domain"/>
    <property type="match status" value="1"/>
</dbReference>
<evidence type="ECO:0000256" key="7">
    <source>
        <dbReference type="ARBA" id="ARBA00022679"/>
    </source>
</evidence>
<dbReference type="InterPro" id="IPR029035">
    <property type="entry name" value="DHS-like_NAD/FAD-binding_dom"/>
</dbReference>
<keyword evidence="19" id="KW-1185">Reference proteome</keyword>
<evidence type="ECO:0000259" key="16">
    <source>
        <dbReference type="Pfam" id="PF02775"/>
    </source>
</evidence>
<feature type="domain" description="Thiamine pyrophosphate enzyme N-terminal TPP-binding" evidence="17">
    <location>
        <begin position="20"/>
        <end position="134"/>
    </location>
</feature>
<dbReference type="FunFam" id="3.40.50.970:FF:000016">
    <property type="entry name" value="Acetolactate synthase"/>
    <property type="match status" value="1"/>
</dbReference>
<dbReference type="GO" id="GO:0050660">
    <property type="term" value="F:flavin adenine dinucleotide binding"/>
    <property type="evidence" value="ECO:0007669"/>
    <property type="project" value="InterPro"/>
</dbReference>
<dbReference type="InterPro" id="IPR000399">
    <property type="entry name" value="TPP-bd_CS"/>
</dbReference>
<evidence type="ECO:0000259" key="15">
    <source>
        <dbReference type="Pfam" id="PF00205"/>
    </source>
</evidence>
<keyword evidence="11 14" id="KW-0786">Thiamine pyrophosphate</keyword>
<dbReference type="CDD" id="cd02015">
    <property type="entry name" value="TPP_AHAS"/>
    <property type="match status" value="1"/>
</dbReference>
<dbReference type="Gene3D" id="3.40.50.1220">
    <property type="entry name" value="TPP-binding domain"/>
    <property type="match status" value="1"/>
</dbReference>
<evidence type="ECO:0000259" key="17">
    <source>
        <dbReference type="Pfam" id="PF02776"/>
    </source>
</evidence>
<dbReference type="Pfam" id="PF02775">
    <property type="entry name" value="TPP_enzyme_C"/>
    <property type="match status" value="1"/>
</dbReference>
<dbReference type="InterPro" id="IPR029061">
    <property type="entry name" value="THDP-binding"/>
</dbReference>
<evidence type="ECO:0000313" key="18">
    <source>
        <dbReference type="EMBL" id="QJD85156.1"/>
    </source>
</evidence>
<dbReference type="AlphaFoldDB" id="A0A7Z2VLC7"/>
<dbReference type="PANTHER" id="PTHR18968">
    <property type="entry name" value="THIAMINE PYROPHOSPHATE ENZYMES"/>
    <property type="match status" value="1"/>
</dbReference>
<dbReference type="FunFam" id="3.40.50.970:FF:000007">
    <property type="entry name" value="Acetolactate synthase"/>
    <property type="match status" value="1"/>
</dbReference>
<comment type="pathway">
    <text evidence="1 14">Amino-acid biosynthesis; L-isoleucine biosynthesis; L-isoleucine from 2-oxobutanoate: step 1/4.</text>
</comment>
<evidence type="ECO:0000256" key="6">
    <source>
        <dbReference type="ARBA" id="ARBA00022630"/>
    </source>
</evidence>
<dbReference type="EC" id="2.2.1.6" evidence="4 14"/>
<name>A0A7Z2VLC7_9BACL</name>
<organism evidence="18 19">
    <name type="scientific">Cohnella herbarum</name>
    <dbReference type="NCBI Taxonomy" id="2728023"/>
    <lineage>
        <taxon>Bacteria</taxon>
        <taxon>Bacillati</taxon>
        <taxon>Bacillota</taxon>
        <taxon>Bacilli</taxon>
        <taxon>Bacillales</taxon>
        <taxon>Paenibacillaceae</taxon>
        <taxon>Cohnella</taxon>
    </lineage>
</organism>
<evidence type="ECO:0000313" key="19">
    <source>
        <dbReference type="Proteomes" id="UP000502248"/>
    </source>
</evidence>
<dbReference type="FunFam" id="3.40.50.1220:FF:000008">
    <property type="entry name" value="Acetolactate synthase"/>
    <property type="match status" value="1"/>
</dbReference>
<keyword evidence="6" id="KW-0285">Flavoprotein</keyword>
<evidence type="ECO:0000256" key="5">
    <source>
        <dbReference type="ARBA" id="ARBA00022605"/>
    </source>
</evidence>
<evidence type="ECO:0000256" key="10">
    <source>
        <dbReference type="ARBA" id="ARBA00022842"/>
    </source>
</evidence>
<dbReference type="Proteomes" id="UP000502248">
    <property type="component" value="Chromosome"/>
</dbReference>
<protein>
    <recommendedName>
        <fullName evidence="4 14">Acetolactate synthase</fullName>
        <ecNumber evidence="4 14">2.2.1.6</ecNumber>
    </recommendedName>
</protein>
<dbReference type="UniPathway" id="UPA00047">
    <property type="reaction ID" value="UER00055"/>
</dbReference>
<evidence type="ECO:0000256" key="1">
    <source>
        <dbReference type="ARBA" id="ARBA00004974"/>
    </source>
</evidence>
<accession>A0A7Z2VLC7</accession>
<dbReference type="InterPro" id="IPR039368">
    <property type="entry name" value="AHAS_TPP"/>
</dbReference>
<dbReference type="PROSITE" id="PS00187">
    <property type="entry name" value="TPP_ENZYMES"/>
    <property type="match status" value="1"/>
</dbReference>
<dbReference type="InterPro" id="IPR012000">
    <property type="entry name" value="Thiamin_PyroP_enz_cen_dom"/>
</dbReference>
<evidence type="ECO:0000256" key="9">
    <source>
        <dbReference type="ARBA" id="ARBA00022827"/>
    </source>
</evidence>
<dbReference type="GO" id="GO:0030976">
    <property type="term" value="F:thiamine pyrophosphate binding"/>
    <property type="evidence" value="ECO:0007669"/>
    <property type="project" value="UniProtKB-UniRule"/>
</dbReference>
<evidence type="ECO:0000256" key="13">
    <source>
        <dbReference type="ARBA" id="ARBA00048670"/>
    </source>
</evidence>
<dbReference type="GO" id="GO:0005948">
    <property type="term" value="C:acetolactate synthase complex"/>
    <property type="evidence" value="ECO:0007669"/>
    <property type="project" value="TreeGrafter"/>
</dbReference>
<comment type="similarity">
    <text evidence="3 14">Belongs to the TPP enzyme family.</text>
</comment>
<comment type="cofactor">
    <cofactor evidence="14">
        <name>Mg(2+)</name>
        <dbReference type="ChEBI" id="CHEBI:18420"/>
    </cofactor>
    <text evidence="14">Binds 1 Mg(2+) ion per subunit.</text>
</comment>
<evidence type="ECO:0000256" key="12">
    <source>
        <dbReference type="ARBA" id="ARBA00023304"/>
    </source>
</evidence>
<feature type="domain" description="Thiamine pyrophosphate enzyme TPP-binding" evidence="16">
    <location>
        <begin position="406"/>
        <end position="554"/>
    </location>
</feature>
<dbReference type="Pfam" id="PF00205">
    <property type="entry name" value="TPP_enzyme_M"/>
    <property type="match status" value="1"/>
</dbReference>
<sequence>MKTTERIHDRNLLKQDAYITGSEILLRMLLLEGVDCVFGYPGGAVLYIYDAMHDNPDFRHILTRHEQGAIHAADGYARSTGKTGVCIATSGPGATNLVTGIATAYMDSVPLVVITGNVATDLIGTDSFQEADIVGITQPITKHNFFVRRVEDLARTIRQAFRIAQTGRKGPVLVDIPKDVSAAWTTFSYPEHIETRNPILPDESLVHSQIDALLAAIHSAEKPLILSGGGVVSSGASEALIEFVNGTGIPIVTTLLGLGGYPSDSRLWLGMPGMHGSYAANQALIHCDLLLSIGARFDDRVTMKLDRFAPNARIAHIDIDAAEIGKLVPTLIPICGDAKEILLKINQQLERIRRHLSEKQGWINDLMAMKRDFPLAYEDSEEVLKPQYVVEMISRTTNGEAIITTDVGQHQMWAAQFYRYKHPRSLITSGGLGTMGFGFPSAIGAQVGNPGKIVVSINGDGGMQMCAQELAICAIHRIPVKIVILNNETLGMIKQWQELIHAKRYSHIDLSGSPDFVKLAEAYGVPAGRATNKAEAELLWQEALDTPGPFLIDFAISKDELVFPMVPHGSGLQDMILGGNKS</sequence>
<keyword evidence="5 14" id="KW-0028">Amino-acid biosynthesis</keyword>
<feature type="domain" description="Thiamine pyrophosphate enzyme central" evidence="15">
    <location>
        <begin position="210"/>
        <end position="343"/>
    </location>
</feature>
<evidence type="ECO:0000256" key="8">
    <source>
        <dbReference type="ARBA" id="ARBA00022723"/>
    </source>
</evidence>
<evidence type="ECO:0000256" key="11">
    <source>
        <dbReference type="ARBA" id="ARBA00023052"/>
    </source>
</evidence>
<reference evidence="18 19" key="1">
    <citation type="submission" date="2020-04" db="EMBL/GenBank/DDBJ databases">
        <title>Genome sequencing of novel species.</title>
        <authorList>
            <person name="Heo J."/>
            <person name="Kim S.-J."/>
            <person name="Kim J.-S."/>
            <person name="Hong S.-B."/>
            <person name="Kwon S.-W."/>
        </authorList>
    </citation>
    <scope>NUCLEOTIDE SEQUENCE [LARGE SCALE GENOMIC DNA]</scope>
    <source>
        <strain evidence="18 19">MFER-1</strain>
    </source>
</reference>
<evidence type="ECO:0000256" key="14">
    <source>
        <dbReference type="RuleBase" id="RU003591"/>
    </source>
</evidence>
<dbReference type="InterPro" id="IPR045229">
    <property type="entry name" value="TPP_enz"/>
</dbReference>
<dbReference type="RefSeq" id="WP_169281422.1">
    <property type="nucleotide sequence ID" value="NZ_CP051680.1"/>
</dbReference>
<evidence type="ECO:0000256" key="3">
    <source>
        <dbReference type="ARBA" id="ARBA00007812"/>
    </source>
</evidence>
<dbReference type="InterPro" id="IPR012001">
    <property type="entry name" value="Thiamin_PyroP_enz_TPP-bd_dom"/>
</dbReference>
<dbReference type="KEGG" id="cheb:HH215_19580"/>
<comment type="cofactor">
    <cofactor evidence="14">
        <name>thiamine diphosphate</name>
        <dbReference type="ChEBI" id="CHEBI:58937"/>
    </cofactor>
    <text evidence="14">Binds 1 thiamine pyrophosphate per subunit.</text>
</comment>
<keyword evidence="8 14" id="KW-0479">Metal-binding</keyword>
<dbReference type="PANTHER" id="PTHR18968:SF13">
    <property type="entry name" value="ACETOLACTATE SYNTHASE CATALYTIC SUBUNIT, MITOCHONDRIAL"/>
    <property type="match status" value="1"/>
</dbReference>
<comment type="catalytic activity">
    <reaction evidence="13 14">
        <text>2 pyruvate + H(+) = (2S)-2-acetolactate + CO2</text>
        <dbReference type="Rhea" id="RHEA:25249"/>
        <dbReference type="ChEBI" id="CHEBI:15361"/>
        <dbReference type="ChEBI" id="CHEBI:15378"/>
        <dbReference type="ChEBI" id="CHEBI:16526"/>
        <dbReference type="ChEBI" id="CHEBI:58476"/>
        <dbReference type="EC" id="2.2.1.6"/>
    </reaction>
</comment>
<dbReference type="GO" id="GO:0009097">
    <property type="term" value="P:isoleucine biosynthetic process"/>
    <property type="evidence" value="ECO:0007669"/>
    <property type="project" value="UniProtKB-UniPathway"/>
</dbReference>
<evidence type="ECO:0000256" key="2">
    <source>
        <dbReference type="ARBA" id="ARBA00005025"/>
    </source>
</evidence>
<comment type="pathway">
    <text evidence="2 14">Amino-acid biosynthesis; L-valine biosynthesis; L-valine from pyruvate: step 1/4.</text>
</comment>
<dbReference type="GO" id="GO:0003984">
    <property type="term" value="F:acetolactate synthase activity"/>
    <property type="evidence" value="ECO:0007669"/>
    <property type="project" value="UniProtKB-EC"/>
</dbReference>
<dbReference type="InterPro" id="IPR011766">
    <property type="entry name" value="TPP_enzyme_TPP-bd"/>
</dbReference>
<keyword evidence="9" id="KW-0274">FAD</keyword>
<dbReference type="Pfam" id="PF02776">
    <property type="entry name" value="TPP_enzyme_N"/>
    <property type="match status" value="1"/>
</dbReference>